<dbReference type="InterPro" id="IPR029058">
    <property type="entry name" value="AB_hydrolase_fold"/>
</dbReference>
<accession>A0ABT3SV89</accession>
<protein>
    <recommendedName>
        <fullName evidence="3">Bacterial repeat domain-containing protein</fullName>
    </recommendedName>
</protein>
<organism evidence="1 2">
    <name type="scientific">Candidatus Seongchinamella marina</name>
    <dbReference type="NCBI Taxonomy" id="2518990"/>
    <lineage>
        <taxon>Bacteria</taxon>
        <taxon>Pseudomonadati</taxon>
        <taxon>Pseudomonadota</taxon>
        <taxon>Gammaproteobacteria</taxon>
        <taxon>Cellvibrionales</taxon>
        <taxon>Halieaceae</taxon>
        <taxon>Seongchinamella</taxon>
    </lineage>
</organism>
<evidence type="ECO:0000313" key="2">
    <source>
        <dbReference type="Proteomes" id="UP001143307"/>
    </source>
</evidence>
<dbReference type="Proteomes" id="UP001143307">
    <property type="component" value="Unassembled WGS sequence"/>
</dbReference>
<evidence type="ECO:0008006" key="3">
    <source>
        <dbReference type="Google" id="ProtNLM"/>
    </source>
</evidence>
<sequence length="483" mass="53516">MNNSKLHCLALALLLLTGCKITQVVPEGGAIVSRTGERDCAANETCEIDVVNGAEFSDTFTAVADHGYRFVGWKQTNLYLCGGSAEPCALENVSGYWTNSDAEVYLEPIFEPDLLVSRSTDQITLVESRTLNMNGNSWELNFYRNEAYSCGLSGNYTFFVMEPANNPGAEAPLWAYLHGGGYGWFDQNQVYQAVKTQTQNTFNHEESFDDLIDKHLLHNTMRNDQVMDSTLTRRIQEGYRVLLVSMCDHDNYSGRGAPYPNNPNPNGGERQVNGLQATMSAMDFTVANYPSTRVFAHGTSAGSIGVFNMSHAYAEEGTYLTAIVADSWQYTRRTFEMHETLVGVEGYVFNEGSDLRGDGMDKIGFPYVELGIYPEALIEDGWVEVPSMYIVGEKDPGCGGYRDDILRAIPQAEAEGLSNCGWQYDGLREVIANQSNSPHVFDLSPTGDHVETNRQNPVNDRVDNFLSDVLSTNPPRVFPSVSQ</sequence>
<proteinExistence type="predicted"/>
<dbReference type="PROSITE" id="PS51257">
    <property type="entry name" value="PROKAR_LIPOPROTEIN"/>
    <property type="match status" value="1"/>
</dbReference>
<dbReference type="SUPFAM" id="SSF53474">
    <property type="entry name" value="alpha/beta-Hydrolases"/>
    <property type="match status" value="1"/>
</dbReference>
<dbReference type="RefSeq" id="WP_279252450.1">
    <property type="nucleotide sequence ID" value="NZ_SHNP01000002.1"/>
</dbReference>
<keyword evidence="2" id="KW-1185">Reference proteome</keyword>
<comment type="caution">
    <text evidence="1">The sequence shown here is derived from an EMBL/GenBank/DDBJ whole genome shotgun (WGS) entry which is preliminary data.</text>
</comment>
<name>A0ABT3SV89_9GAMM</name>
<reference evidence="1" key="1">
    <citation type="submission" date="2019-02" db="EMBL/GenBank/DDBJ databases">
        <authorList>
            <person name="Li S.-H."/>
        </authorList>
    </citation>
    <scope>NUCLEOTIDE SEQUENCE</scope>
    <source>
        <strain evidence="1">IMCC8485</strain>
    </source>
</reference>
<evidence type="ECO:0000313" key="1">
    <source>
        <dbReference type="EMBL" id="MCX2973565.1"/>
    </source>
</evidence>
<gene>
    <name evidence="1" type="ORF">EYC87_08210</name>
</gene>
<dbReference type="Gene3D" id="3.40.50.1820">
    <property type="entry name" value="alpha/beta hydrolase"/>
    <property type="match status" value="1"/>
</dbReference>
<dbReference type="EMBL" id="SHNP01000002">
    <property type="protein sequence ID" value="MCX2973565.1"/>
    <property type="molecule type" value="Genomic_DNA"/>
</dbReference>